<comment type="catalytic activity">
    <reaction evidence="7">
        <text>[protein]-L-isoaspartate + S-adenosyl-L-methionine = [protein]-L-isoaspartate alpha-methyl ester + S-adenosyl-L-homocysteine</text>
        <dbReference type="Rhea" id="RHEA:12705"/>
        <dbReference type="Rhea" id="RHEA-COMP:12143"/>
        <dbReference type="Rhea" id="RHEA-COMP:12144"/>
        <dbReference type="ChEBI" id="CHEBI:57856"/>
        <dbReference type="ChEBI" id="CHEBI:59789"/>
        <dbReference type="ChEBI" id="CHEBI:90596"/>
        <dbReference type="ChEBI" id="CHEBI:90598"/>
        <dbReference type="EC" id="2.1.1.77"/>
    </reaction>
</comment>
<keyword evidence="5 7" id="KW-0808">Transferase</keyword>
<comment type="function">
    <text evidence="7">Catalyzes the methyl esterification of L-isoaspartyl residues in peptides and proteins that result from spontaneous decomposition of normal L-aspartyl and L-asparaginyl residues. It plays a role in the repair and/or degradation of damaged proteins.</text>
</comment>
<evidence type="ECO:0000256" key="7">
    <source>
        <dbReference type="HAMAP-Rule" id="MF_00090"/>
    </source>
</evidence>
<dbReference type="STRING" id="1592317.DPF_0345"/>
<accession>A0A194AEN1</accession>
<dbReference type="EC" id="2.1.1.77" evidence="7"/>
<keyword evidence="9" id="KW-1185">Reference proteome</keyword>
<evidence type="ECO:0000256" key="3">
    <source>
        <dbReference type="ARBA" id="ARBA00022490"/>
    </source>
</evidence>
<dbReference type="PANTHER" id="PTHR11579">
    <property type="entry name" value="PROTEIN-L-ISOASPARTATE O-METHYLTRANSFERASE"/>
    <property type="match status" value="1"/>
</dbReference>
<dbReference type="GO" id="GO:0005737">
    <property type="term" value="C:cytoplasm"/>
    <property type="evidence" value="ECO:0007669"/>
    <property type="project" value="UniProtKB-SubCell"/>
</dbReference>
<feature type="active site" evidence="7">
    <location>
        <position position="69"/>
    </location>
</feature>
<comment type="similarity">
    <text evidence="2 7">Belongs to the methyltransferase superfamily. L-isoaspartyl/D-aspartyl protein methyltransferase family.</text>
</comment>
<comment type="caution">
    <text evidence="8">The sequence shown here is derived from an EMBL/GenBank/DDBJ whole genome shotgun (WGS) entry which is preliminary data.</text>
</comment>
<dbReference type="HAMAP" id="MF_00090">
    <property type="entry name" value="PIMT"/>
    <property type="match status" value="1"/>
</dbReference>
<dbReference type="SUPFAM" id="SSF53335">
    <property type="entry name" value="S-adenosyl-L-methionine-dependent methyltransferases"/>
    <property type="match status" value="1"/>
</dbReference>
<comment type="subcellular location">
    <subcellularLocation>
        <location evidence="1 7">Cytoplasm</location>
    </subcellularLocation>
</comment>
<dbReference type="NCBIfam" id="TIGR00080">
    <property type="entry name" value="pimt"/>
    <property type="match status" value="1"/>
</dbReference>
<dbReference type="PANTHER" id="PTHR11579:SF0">
    <property type="entry name" value="PROTEIN-L-ISOASPARTATE(D-ASPARTATE) O-METHYLTRANSFERASE"/>
    <property type="match status" value="1"/>
</dbReference>
<dbReference type="FunFam" id="3.40.50.150:FF:000010">
    <property type="entry name" value="Protein-L-isoaspartate O-methyltransferase"/>
    <property type="match status" value="1"/>
</dbReference>
<name>A0A194AEN1_9BACT</name>
<dbReference type="CDD" id="cd02440">
    <property type="entry name" value="AdoMet_MTases"/>
    <property type="match status" value="1"/>
</dbReference>
<evidence type="ECO:0000256" key="6">
    <source>
        <dbReference type="ARBA" id="ARBA00022691"/>
    </source>
</evidence>
<dbReference type="PROSITE" id="PS01279">
    <property type="entry name" value="PCMT"/>
    <property type="match status" value="1"/>
</dbReference>
<organism evidence="8 9">
    <name type="scientific">Desulfoplanes formicivorans</name>
    <dbReference type="NCBI Taxonomy" id="1592317"/>
    <lineage>
        <taxon>Bacteria</taxon>
        <taxon>Pseudomonadati</taxon>
        <taxon>Thermodesulfobacteriota</taxon>
        <taxon>Desulfovibrionia</taxon>
        <taxon>Desulfovibrionales</taxon>
        <taxon>Desulfoplanaceae</taxon>
        <taxon>Desulfoplanes</taxon>
    </lineage>
</organism>
<gene>
    <name evidence="7" type="primary">pcm</name>
    <name evidence="8" type="ORF">DPF_0345</name>
</gene>
<evidence type="ECO:0000313" key="8">
    <source>
        <dbReference type="EMBL" id="GAU07650.1"/>
    </source>
</evidence>
<dbReference type="EMBL" id="BDFE01000006">
    <property type="protein sequence ID" value="GAU07650.1"/>
    <property type="molecule type" value="Genomic_DNA"/>
</dbReference>
<dbReference type="InterPro" id="IPR000682">
    <property type="entry name" value="PCMT"/>
</dbReference>
<proteinExistence type="inferred from homology"/>
<dbReference type="GO" id="GO:0004719">
    <property type="term" value="F:protein-L-isoaspartate (D-aspartate) O-methyltransferase activity"/>
    <property type="evidence" value="ECO:0007669"/>
    <property type="project" value="UniProtKB-UniRule"/>
</dbReference>
<dbReference type="AlphaFoldDB" id="A0A194AEN1"/>
<protein>
    <recommendedName>
        <fullName evidence="7">Protein-L-isoaspartate O-methyltransferase</fullName>
        <ecNumber evidence="7">2.1.1.77</ecNumber>
    </recommendedName>
    <alternativeName>
        <fullName evidence="7">L-isoaspartyl protein carboxyl methyltransferase</fullName>
    </alternativeName>
    <alternativeName>
        <fullName evidence="7">Protein L-isoaspartyl methyltransferase</fullName>
    </alternativeName>
    <alternativeName>
        <fullName evidence="7">Protein-beta-aspartate methyltransferase</fullName>
        <shortName evidence="7">PIMT</shortName>
    </alternativeName>
</protein>
<dbReference type="Gene3D" id="3.40.50.150">
    <property type="entry name" value="Vaccinia Virus protein VP39"/>
    <property type="match status" value="1"/>
</dbReference>
<reference evidence="9" key="1">
    <citation type="submission" date="2016-06" db="EMBL/GenBank/DDBJ databases">
        <title>Draft genome sequence of Desulfoplanes formicivorans strain Pf12B.</title>
        <authorList>
            <person name="Watanabe M."/>
            <person name="Kojima H."/>
            <person name="Fukui M."/>
        </authorList>
    </citation>
    <scope>NUCLEOTIDE SEQUENCE [LARGE SCALE GENOMIC DNA]</scope>
    <source>
        <strain evidence="9">Pf12B</strain>
    </source>
</reference>
<keyword evidence="3 7" id="KW-0963">Cytoplasm</keyword>
<evidence type="ECO:0000256" key="4">
    <source>
        <dbReference type="ARBA" id="ARBA00022603"/>
    </source>
</evidence>
<dbReference type="Proteomes" id="UP000095200">
    <property type="component" value="Unassembled WGS sequence"/>
</dbReference>
<evidence type="ECO:0000256" key="2">
    <source>
        <dbReference type="ARBA" id="ARBA00005369"/>
    </source>
</evidence>
<keyword evidence="4 7" id="KW-0489">Methyltransferase</keyword>
<evidence type="ECO:0000256" key="5">
    <source>
        <dbReference type="ARBA" id="ARBA00022679"/>
    </source>
</evidence>
<keyword evidence="6 7" id="KW-0949">S-adenosyl-L-methionine</keyword>
<dbReference type="GO" id="GO:0030091">
    <property type="term" value="P:protein repair"/>
    <property type="evidence" value="ECO:0007669"/>
    <property type="project" value="UniProtKB-UniRule"/>
</dbReference>
<dbReference type="Pfam" id="PF01135">
    <property type="entry name" value="PCMT"/>
    <property type="match status" value="1"/>
</dbReference>
<evidence type="ECO:0000313" key="9">
    <source>
        <dbReference type="Proteomes" id="UP000095200"/>
    </source>
</evidence>
<dbReference type="NCBIfam" id="NF001453">
    <property type="entry name" value="PRK00312.1"/>
    <property type="match status" value="1"/>
</dbReference>
<sequence>MVMKDRDTPATRADRLAMVASQIESRGIRDPLVVKAMREVPRHLFVPGDMQKRAHDDTPLPIGWEQTISQPYIVAYMTQALGLHGQETVLEIGCGSGYQAAILSRIAARVYTVERIPQLARKAMATLDELGITNIQVREGDGSLGWEEKSPFDAIMVTASGPRIPAPLSSQLGLHGTLVMPVGSRGQGQRIVRQTRISRETFRTDQLLGVAFVPLIGEYGWRADRKG</sequence>
<dbReference type="GO" id="GO:0032259">
    <property type="term" value="P:methylation"/>
    <property type="evidence" value="ECO:0007669"/>
    <property type="project" value="UniProtKB-KW"/>
</dbReference>
<evidence type="ECO:0000256" key="1">
    <source>
        <dbReference type="ARBA" id="ARBA00004496"/>
    </source>
</evidence>
<dbReference type="InterPro" id="IPR029063">
    <property type="entry name" value="SAM-dependent_MTases_sf"/>
</dbReference>